<dbReference type="AlphaFoldDB" id="A0A6L0XJX8"/>
<accession>A0A6L0XJX8</accession>
<feature type="compositionally biased region" description="Basic residues" evidence="1">
    <location>
        <begin position="1"/>
        <end position="10"/>
    </location>
</feature>
<feature type="compositionally biased region" description="Polar residues" evidence="1">
    <location>
        <begin position="38"/>
        <end position="49"/>
    </location>
</feature>
<proteinExistence type="predicted"/>
<dbReference type="OMA" id="KEATQPM"/>
<name>A0A6L0XJX8_LEIIN</name>
<reference evidence="2" key="1">
    <citation type="submission" date="2020-06" db="EMBL/GenBank/DDBJ databases">
        <authorList>
            <person name="Gonzalez-de la Fuente S."/>
            <person name="Peiro-Pastor R."/>
            <person name="Rastrojo A."/>
            <person name="Moreno J."/>
            <person name="Carrasco-Ramiro F."/>
            <person name="Requena JM."/>
            <person name="Aguado B."/>
        </authorList>
    </citation>
    <scope>NUCLEOTIDE SEQUENCE</scope>
</reference>
<gene>
    <name evidence="2" type="ORF">LINF_290015100</name>
</gene>
<dbReference type="EMBL" id="LR812962">
    <property type="protein sequence ID" value="CAC9507938.1"/>
    <property type="molecule type" value="Genomic_DNA"/>
</dbReference>
<organism evidence="2 3">
    <name type="scientific">Leishmania infantum</name>
    <dbReference type="NCBI Taxonomy" id="5671"/>
    <lineage>
        <taxon>Eukaryota</taxon>
        <taxon>Discoba</taxon>
        <taxon>Euglenozoa</taxon>
        <taxon>Kinetoplastea</taxon>
        <taxon>Metakinetoplastina</taxon>
        <taxon>Trypanosomatida</taxon>
        <taxon>Trypanosomatidae</taxon>
        <taxon>Leishmaniinae</taxon>
        <taxon>Leishmania</taxon>
    </lineage>
</organism>
<evidence type="ECO:0000256" key="1">
    <source>
        <dbReference type="SAM" id="MobiDB-lite"/>
    </source>
</evidence>
<dbReference type="Proteomes" id="UP000255414">
    <property type="component" value="Chromosome 29"/>
</dbReference>
<protein>
    <submittedName>
        <fullName evidence="2">A-1_protein_-_putative</fullName>
    </submittedName>
</protein>
<evidence type="ECO:0000313" key="3">
    <source>
        <dbReference type="Proteomes" id="UP000255414"/>
    </source>
</evidence>
<evidence type="ECO:0000313" key="2">
    <source>
        <dbReference type="EMBL" id="CAC9507938.1"/>
    </source>
</evidence>
<sequence length="175" mass="18961">MDAARKRHRGNASEAAARGDEDDSAAIPGREARHQLHSSKSAIPFTSTPEEACGDESDYAVLVKRSTALLAKLGQRNVLDNCAAQETSSTQKEATQPMTLPCRFENHKFSLYGVSCSAGSLVLPFATAACIQPTELAHRSTKCTQTESSTTLEARKKLLATELSELYTLLHVFFS</sequence>
<feature type="region of interest" description="Disordered" evidence="1">
    <location>
        <begin position="1"/>
        <end position="53"/>
    </location>
</feature>